<organism evidence="2 3">
    <name type="scientific">Planobispora takensis</name>
    <dbReference type="NCBI Taxonomy" id="1367882"/>
    <lineage>
        <taxon>Bacteria</taxon>
        <taxon>Bacillati</taxon>
        <taxon>Actinomycetota</taxon>
        <taxon>Actinomycetes</taxon>
        <taxon>Streptosporangiales</taxon>
        <taxon>Streptosporangiaceae</taxon>
        <taxon>Planobispora</taxon>
    </lineage>
</organism>
<keyword evidence="3" id="KW-1185">Reference proteome</keyword>
<reference evidence="2" key="1">
    <citation type="submission" date="2021-01" db="EMBL/GenBank/DDBJ databases">
        <title>Whole genome shotgun sequence of Planobispora takensis NBRC 109077.</title>
        <authorList>
            <person name="Komaki H."/>
            <person name="Tamura T."/>
        </authorList>
    </citation>
    <scope>NUCLEOTIDE SEQUENCE</scope>
    <source>
        <strain evidence="2">NBRC 109077</strain>
    </source>
</reference>
<sequence>MVRLRHDGRSGAREEREVNVLAEWTALVCRELGVDPEKVDRDVLLDLTKEVAHGVARPAAPLTAYLLGLAQGAGTAPPDAVERLVRMAGDWERASRETPGGE</sequence>
<feature type="domain" description="DUF6457" evidence="1">
    <location>
        <begin position="18"/>
        <end position="94"/>
    </location>
</feature>
<accession>A0A8J3T2Q3</accession>
<gene>
    <name evidence="2" type="ORF">Pta02_19970</name>
</gene>
<evidence type="ECO:0000313" key="2">
    <source>
        <dbReference type="EMBL" id="GIH99988.1"/>
    </source>
</evidence>
<dbReference type="InterPro" id="IPR045598">
    <property type="entry name" value="DUF6457"/>
</dbReference>
<dbReference type="EMBL" id="BOOK01000013">
    <property type="protein sequence ID" value="GIH99988.1"/>
    <property type="molecule type" value="Genomic_DNA"/>
</dbReference>
<evidence type="ECO:0000313" key="3">
    <source>
        <dbReference type="Proteomes" id="UP000634476"/>
    </source>
</evidence>
<protein>
    <recommendedName>
        <fullName evidence="1">DUF6457 domain-containing protein</fullName>
    </recommendedName>
</protein>
<dbReference type="Proteomes" id="UP000634476">
    <property type="component" value="Unassembled WGS sequence"/>
</dbReference>
<name>A0A8J3T2Q3_9ACTN</name>
<dbReference type="AlphaFoldDB" id="A0A8J3T2Q3"/>
<proteinExistence type="predicted"/>
<evidence type="ECO:0000259" key="1">
    <source>
        <dbReference type="Pfam" id="PF20058"/>
    </source>
</evidence>
<comment type="caution">
    <text evidence="2">The sequence shown here is derived from an EMBL/GenBank/DDBJ whole genome shotgun (WGS) entry which is preliminary data.</text>
</comment>
<dbReference type="Pfam" id="PF20058">
    <property type="entry name" value="DUF6457"/>
    <property type="match status" value="1"/>
</dbReference>